<dbReference type="AlphaFoldDB" id="A0A4V2F6G7"/>
<keyword evidence="2" id="KW-1185">Reference proteome</keyword>
<evidence type="ECO:0000313" key="1">
    <source>
        <dbReference type="EMBL" id="RZS96259.1"/>
    </source>
</evidence>
<protein>
    <recommendedName>
        <fullName evidence="3">Septum formation inhibitor Maf</fullName>
    </recommendedName>
</protein>
<name>A0A4V2F6G7_9BACT</name>
<proteinExistence type="predicted"/>
<dbReference type="Proteomes" id="UP000292209">
    <property type="component" value="Unassembled WGS sequence"/>
</dbReference>
<dbReference type="PROSITE" id="PS51257">
    <property type="entry name" value="PROKAR_LIPOPROTEIN"/>
    <property type="match status" value="1"/>
</dbReference>
<evidence type="ECO:0000313" key="2">
    <source>
        <dbReference type="Proteomes" id="UP000292209"/>
    </source>
</evidence>
<organism evidence="1 2">
    <name type="scientific">Cecembia calidifontis</name>
    <dbReference type="NCBI Taxonomy" id="1187080"/>
    <lineage>
        <taxon>Bacteria</taxon>
        <taxon>Pseudomonadati</taxon>
        <taxon>Bacteroidota</taxon>
        <taxon>Cytophagia</taxon>
        <taxon>Cytophagales</taxon>
        <taxon>Cyclobacteriaceae</taxon>
        <taxon>Cecembia</taxon>
    </lineage>
</organism>
<reference evidence="1 2" key="1">
    <citation type="submission" date="2019-02" db="EMBL/GenBank/DDBJ databases">
        <title>Genomic Encyclopedia of Archaeal and Bacterial Type Strains, Phase II (KMG-II): from individual species to whole genera.</title>
        <authorList>
            <person name="Goeker M."/>
        </authorList>
    </citation>
    <scope>NUCLEOTIDE SEQUENCE [LARGE SCALE GENOMIC DNA]</scope>
    <source>
        <strain evidence="1 2">DSM 21411</strain>
    </source>
</reference>
<dbReference type="RefSeq" id="WP_242617410.1">
    <property type="nucleotide sequence ID" value="NZ_SGXG01000001.1"/>
</dbReference>
<evidence type="ECO:0008006" key="3">
    <source>
        <dbReference type="Google" id="ProtNLM"/>
    </source>
</evidence>
<gene>
    <name evidence="1" type="ORF">BC751_1826</name>
</gene>
<comment type="caution">
    <text evidence="1">The sequence shown here is derived from an EMBL/GenBank/DDBJ whole genome shotgun (WGS) entry which is preliminary data.</text>
</comment>
<accession>A0A4V2F6G7</accession>
<sequence length="303" mass="35584">MKHLFGYMGKSNLILFFYVLILSSCHRPERDNLDFTEWGNYWFQGKAEISSFDLVQYRYGEAREGEAVLIFVTEDFSRKKQVKLDEPEKAGRDKVSVLKMNQTRDFVTGIYPYHMMLSAFTPTKEKSTGLKFTASSQEWCGQTFTQLNKNGEASYQGKLFSYFEKEGDDVFTVKGIMEDDLWNLIRINPSEIPLGNVKMLPSLFFQRLSHRGFVPESAFIKVDKISENRSRLELNYSSGFRSLEVVFEHDFPFPILEWKEIQTNAHGEKEITQAKRKAIKIIDYWKRNKLEDEFLREELNLKF</sequence>
<dbReference type="EMBL" id="SGXG01000001">
    <property type="protein sequence ID" value="RZS96259.1"/>
    <property type="molecule type" value="Genomic_DNA"/>
</dbReference>